<dbReference type="Proteomes" id="UP000076842">
    <property type="component" value="Unassembled WGS sequence"/>
</dbReference>
<dbReference type="GO" id="GO:0005634">
    <property type="term" value="C:nucleus"/>
    <property type="evidence" value="ECO:0007669"/>
    <property type="project" value="UniProtKB-SubCell"/>
</dbReference>
<dbReference type="SUPFAM" id="SSF46689">
    <property type="entry name" value="Homeodomain-like"/>
    <property type="match status" value="1"/>
</dbReference>
<dbReference type="PRINTS" id="PR00031">
    <property type="entry name" value="HTHREPRESSR"/>
</dbReference>
<evidence type="ECO:0000256" key="6">
    <source>
        <dbReference type="RuleBase" id="RU000682"/>
    </source>
</evidence>
<keyword evidence="4 5" id="KW-0539">Nucleus</keyword>
<gene>
    <name evidence="9" type="ORF">CALCODRAFT_264323</name>
</gene>
<evidence type="ECO:0000313" key="10">
    <source>
        <dbReference type="Proteomes" id="UP000076842"/>
    </source>
</evidence>
<feature type="compositionally biased region" description="Polar residues" evidence="7">
    <location>
        <begin position="610"/>
        <end position="619"/>
    </location>
</feature>
<name>A0A165GCY2_9BASI</name>
<keyword evidence="2 5" id="KW-0238">DNA-binding</keyword>
<dbReference type="GO" id="GO:0000978">
    <property type="term" value="F:RNA polymerase II cis-regulatory region sequence-specific DNA binding"/>
    <property type="evidence" value="ECO:0007669"/>
    <property type="project" value="TreeGrafter"/>
</dbReference>
<dbReference type="GO" id="GO:0030154">
    <property type="term" value="P:cell differentiation"/>
    <property type="evidence" value="ECO:0007669"/>
    <property type="project" value="TreeGrafter"/>
</dbReference>
<evidence type="ECO:0000256" key="1">
    <source>
        <dbReference type="ARBA" id="ARBA00004123"/>
    </source>
</evidence>
<organism evidence="9 10">
    <name type="scientific">Calocera cornea HHB12733</name>
    <dbReference type="NCBI Taxonomy" id="1353952"/>
    <lineage>
        <taxon>Eukaryota</taxon>
        <taxon>Fungi</taxon>
        <taxon>Dikarya</taxon>
        <taxon>Basidiomycota</taxon>
        <taxon>Agaricomycotina</taxon>
        <taxon>Dacrymycetes</taxon>
        <taxon>Dacrymycetales</taxon>
        <taxon>Dacrymycetaceae</taxon>
        <taxon>Calocera</taxon>
    </lineage>
</organism>
<keyword evidence="3 5" id="KW-0371">Homeobox</keyword>
<dbReference type="Gene3D" id="1.10.10.60">
    <property type="entry name" value="Homeodomain-like"/>
    <property type="match status" value="1"/>
</dbReference>
<evidence type="ECO:0000259" key="8">
    <source>
        <dbReference type="PROSITE" id="PS50071"/>
    </source>
</evidence>
<evidence type="ECO:0000313" key="9">
    <source>
        <dbReference type="EMBL" id="KZT57910.1"/>
    </source>
</evidence>
<comment type="subcellular location">
    <subcellularLocation>
        <location evidence="1 5 6">Nucleus</location>
    </subcellularLocation>
</comment>
<feature type="compositionally biased region" description="Basic residues" evidence="7">
    <location>
        <begin position="148"/>
        <end position="161"/>
    </location>
</feature>
<feature type="compositionally biased region" description="Polar residues" evidence="7">
    <location>
        <begin position="475"/>
        <end position="506"/>
    </location>
</feature>
<evidence type="ECO:0000256" key="2">
    <source>
        <dbReference type="ARBA" id="ARBA00023125"/>
    </source>
</evidence>
<reference evidence="9 10" key="1">
    <citation type="journal article" date="2016" name="Mol. Biol. Evol.">
        <title>Comparative Genomics of Early-Diverging Mushroom-Forming Fungi Provides Insights into the Origins of Lignocellulose Decay Capabilities.</title>
        <authorList>
            <person name="Nagy L.G."/>
            <person name="Riley R."/>
            <person name="Tritt A."/>
            <person name="Adam C."/>
            <person name="Daum C."/>
            <person name="Floudas D."/>
            <person name="Sun H."/>
            <person name="Yadav J.S."/>
            <person name="Pangilinan J."/>
            <person name="Larsson K.H."/>
            <person name="Matsuura K."/>
            <person name="Barry K."/>
            <person name="Labutti K."/>
            <person name="Kuo R."/>
            <person name="Ohm R.A."/>
            <person name="Bhattacharya S.S."/>
            <person name="Shirouzu T."/>
            <person name="Yoshinaga Y."/>
            <person name="Martin F.M."/>
            <person name="Grigoriev I.V."/>
            <person name="Hibbett D.S."/>
        </authorList>
    </citation>
    <scope>NUCLEOTIDE SEQUENCE [LARGE SCALE GENOMIC DNA]</scope>
    <source>
        <strain evidence="9 10">HHB12733</strain>
    </source>
</reference>
<feature type="compositionally biased region" description="Basic and acidic residues" evidence="7">
    <location>
        <begin position="114"/>
        <end position="128"/>
    </location>
</feature>
<feature type="region of interest" description="Disordered" evidence="7">
    <location>
        <begin position="1"/>
        <end position="197"/>
    </location>
</feature>
<proteinExistence type="predicted"/>
<dbReference type="InterPro" id="IPR009057">
    <property type="entry name" value="Homeodomain-like_sf"/>
</dbReference>
<dbReference type="Pfam" id="PF00046">
    <property type="entry name" value="Homeodomain"/>
    <property type="match status" value="1"/>
</dbReference>
<dbReference type="InterPro" id="IPR051000">
    <property type="entry name" value="Homeobox_DNA-bind_prot"/>
</dbReference>
<dbReference type="PANTHER" id="PTHR24324:SF5">
    <property type="entry name" value="HEMATOPOIETICALLY-EXPRESSED HOMEOBOX PROTEIN HHEX"/>
    <property type="match status" value="1"/>
</dbReference>
<protein>
    <recommendedName>
        <fullName evidence="8">Homeobox domain-containing protein</fullName>
    </recommendedName>
</protein>
<feature type="compositionally biased region" description="Polar residues" evidence="7">
    <location>
        <begin position="40"/>
        <end position="62"/>
    </location>
</feature>
<evidence type="ECO:0000256" key="5">
    <source>
        <dbReference type="PROSITE-ProRule" id="PRU00108"/>
    </source>
</evidence>
<dbReference type="PANTHER" id="PTHR24324">
    <property type="entry name" value="HOMEOBOX PROTEIN HHEX"/>
    <property type="match status" value="1"/>
</dbReference>
<dbReference type="InterPro" id="IPR000047">
    <property type="entry name" value="HTH_motif"/>
</dbReference>
<dbReference type="EMBL" id="KV423957">
    <property type="protein sequence ID" value="KZT57910.1"/>
    <property type="molecule type" value="Genomic_DNA"/>
</dbReference>
<feature type="DNA-binding region" description="Homeobox" evidence="5">
    <location>
        <begin position="85"/>
        <end position="144"/>
    </location>
</feature>
<dbReference type="STRING" id="1353952.A0A165GCY2"/>
<feature type="compositionally biased region" description="Low complexity" evidence="7">
    <location>
        <begin position="532"/>
        <end position="548"/>
    </location>
</feature>
<dbReference type="SMART" id="SM00389">
    <property type="entry name" value="HOX"/>
    <property type="match status" value="1"/>
</dbReference>
<sequence>MNPNIPGYSPPPHPGDPRPSLQVSTNAIHPGYPLSAYSVGPSQPSYHIPASNQNDPNGYDPNSPSSISPTPASSTSAVQADDNSPKRKRSRVTPEQLARLEELFASDRSPTVSRRKEISAELGMRERQTQIWFQNRRAKAKVQEGKGKPRIKKSVGSKSRKSGMTSPGSVGQDLSEEDEDEEDSFPGRPPPPEHPQYNTYVANRFGEPGPISVIPCNVLKIGSWPTVSDPSKGRELVAFVAQRHTGAALVMVWFFSEGGKSYKLELPVAAIESTHVTIEAVRPDDPFALATARLGLSRVPAFYVLTRPAGARSNTPTSSHGGQSRALWTPCPDFTQGGTGASARIYEMQGPAQPMVQALRNFPNYTQEGHPSPSMTRLPLAASSGLQPGMSVPMLPSLPHGTIGPYPTYHQGGSSQLSPYPSRSVSGPSAMMYSPQYLPEPPPMQRQVSYPQPGHQPTFAFDVNTALPSQGFPGPTSSLSDPGPPQSATDYSGPSSRPFTAETLTTPFFPDLSSPVFQEAAQSLLNDENNGSMYPPYTQQPQYSPSNPAAQPNARIPPAQAYPTQSSYGQPFGGPNPSTGPGNTPQEYSMQYGGPRSVSQPLQPPGSSHAYPSNPSQSIEGGMGYRRPANP</sequence>
<feature type="domain" description="Homeobox" evidence="8">
    <location>
        <begin position="83"/>
        <end position="143"/>
    </location>
</feature>
<evidence type="ECO:0000256" key="7">
    <source>
        <dbReference type="SAM" id="MobiDB-lite"/>
    </source>
</evidence>
<feature type="region of interest" description="Disordered" evidence="7">
    <location>
        <begin position="440"/>
        <end position="512"/>
    </location>
</feature>
<dbReference type="OrthoDB" id="6159439at2759"/>
<dbReference type="CDD" id="cd00086">
    <property type="entry name" value="homeodomain"/>
    <property type="match status" value="1"/>
</dbReference>
<dbReference type="InParanoid" id="A0A165GCY2"/>
<keyword evidence="10" id="KW-1185">Reference proteome</keyword>
<evidence type="ECO:0000256" key="3">
    <source>
        <dbReference type="ARBA" id="ARBA00023155"/>
    </source>
</evidence>
<evidence type="ECO:0000256" key="4">
    <source>
        <dbReference type="ARBA" id="ARBA00023242"/>
    </source>
</evidence>
<feature type="region of interest" description="Disordered" evidence="7">
    <location>
        <begin position="527"/>
        <end position="631"/>
    </location>
</feature>
<dbReference type="InterPro" id="IPR001356">
    <property type="entry name" value="HD"/>
</dbReference>
<feature type="compositionally biased region" description="Low complexity" evidence="7">
    <location>
        <begin position="573"/>
        <end position="585"/>
    </location>
</feature>
<dbReference type="GO" id="GO:0006357">
    <property type="term" value="P:regulation of transcription by RNA polymerase II"/>
    <property type="evidence" value="ECO:0007669"/>
    <property type="project" value="TreeGrafter"/>
</dbReference>
<feature type="compositionally biased region" description="Low complexity" evidence="7">
    <location>
        <begin position="63"/>
        <end position="77"/>
    </location>
</feature>
<dbReference type="PROSITE" id="PS50071">
    <property type="entry name" value="HOMEOBOX_2"/>
    <property type="match status" value="1"/>
</dbReference>
<dbReference type="AlphaFoldDB" id="A0A165GCY2"/>
<accession>A0A165GCY2</accession>
<feature type="compositionally biased region" description="Acidic residues" evidence="7">
    <location>
        <begin position="174"/>
        <end position="184"/>
    </location>
</feature>